<dbReference type="InterPro" id="IPR013766">
    <property type="entry name" value="Thioredoxin_domain"/>
</dbReference>
<name>A0ABT5MGH1_9BURK</name>
<comment type="caution">
    <text evidence="2">The sequence shown here is derived from an EMBL/GenBank/DDBJ whole genome shotgun (WGS) entry which is preliminary data.</text>
</comment>
<sequence length="128" mass="13947">MSEWFVVCLCAGWCGVCKEYLPAFDALAARHPDVAFHWVDIEDDSDAIGDVDIETFPTLLVAHAQSVHHFGPLTPQPEVLARMLTGFRADVGRRSVATLETQALWGAVQGVLGPRSRRSGAELSKTQA</sequence>
<dbReference type="Proteomes" id="UP001528672">
    <property type="component" value="Unassembled WGS sequence"/>
</dbReference>
<organism evidence="2 3">
    <name type="scientific">Curvibacter microcysteis</name>
    <dbReference type="NCBI Taxonomy" id="3026419"/>
    <lineage>
        <taxon>Bacteria</taxon>
        <taxon>Pseudomonadati</taxon>
        <taxon>Pseudomonadota</taxon>
        <taxon>Betaproteobacteria</taxon>
        <taxon>Burkholderiales</taxon>
        <taxon>Comamonadaceae</taxon>
        <taxon>Curvibacter</taxon>
    </lineage>
</organism>
<feature type="domain" description="Thioredoxin" evidence="1">
    <location>
        <begin position="4"/>
        <end position="64"/>
    </location>
</feature>
<reference evidence="2 3" key="1">
    <citation type="submission" date="2023-02" db="EMBL/GenBank/DDBJ databases">
        <title>Bacterial whole genome sequence for Curvibacter sp. HBC28.</title>
        <authorList>
            <person name="Le V."/>
            <person name="Ko S.-R."/>
            <person name="Ahn C.-Y."/>
            <person name="Oh H.-M."/>
        </authorList>
    </citation>
    <scope>NUCLEOTIDE SEQUENCE [LARGE SCALE GENOMIC DNA]</scope>
    <source>
        <strain evidence="2 3">HBC28</strain>
    </source>
</reference>
<dbReference type="RefSeq" id="WP_273926762.1">
    <property type="nucleotide sequence ID" value="NZ_JAQSIO010000003.1"/>
</dbReference>
<dbReference type="EMBL" id="JAQSIO010000003">
    <property type="protein sequence ID" value="MDD0815104.1"/>
    <property type="molecule type" value="Genomic_DNA"/>
</dbReference>
<accession>A0ABT5MGH1</accession>
<proteinExistence type="predicted"/>
<protein>
    <submittedName>
        <fullName evidence="2">Thioredoxin family protein</fullName>
    </submittedName>
</protein>
<dbReference type="InterPro" id="IPR036249">
    <property type="entry name" value="Thioredoxin-like_sf"/>
</dbReference>
<dbReference type="Pfam" id="PF00085">
    <property type="entry name" value="Thioredoxin"/>
    <property type="match status" value="1"/>
</dbReference>
<dbReference type="SUPFAM" id="SSF52833">
    <property type="entry name" value="Thioredoxin-like"/>
    <property type="match status" value="1"/>
</dbReference>
<evidence type="ECO:0000259" key="1">
    <source>
        <dbReference type="Pfam" id="PF00085"/>
    </source>
</evidence>
<dbReference type="CDD" id="cd02947">
    <property type="entry name" value="TRX_family"/>
    <property type="match status" value="1"/>
</dbReference>
<gene>
    <name evidence="2" type="ORF">PSQ39_10725</name>
</gene>
<keyword evidence="3" id="KW-1185">Reference proteome</keyword>
<dbReference type="Gene3D" id="3.40.30.10">
    <property type="entry name" value="Glutaredoxin"/>
    <property type="match status" value="1"/>
</dbReference>
<evidence type="ECO:0000313" key="3">
    <source>
        <dbReference type="Proteomes" id="UP001528672"/>
    </source>
</evidence>
<evidence type="ECO:0000313" key="2">
    <source>
        <dbReference type="EMBL" id="MDD0815104.1"/>
    </source>
</evidence>